<comment type="caution">
    <text evidence="4">The sequence shown here is derived from an EMBL/GenBank/DDBJ whole genome shotgun (WGS) entry which is preliminary data.</text>
</comment>
<name>A0A840BKF5_9RHOO</name>
<keyword evidence="5" id="KW-1185">Reference proteome</keyword>
<evidence type="ECO:0000256" key="2">
    <source>
        <dbReference type="PROSITE-ProRule" id="PRU00169"/>
    </source>
</evidence>
<dbReference type="PANTHER" id="PTHR44591:SF3">
    <property type="entry name" value="RESPONSE REGULATORY DOMAIN-CONTAINING PROTEIN"/>
    <property type="match status" value="1"/>
</dbReference>
<evidence type="ECO:0000259" key="3">
    <source>
        <dbReference type="PROSITE" id="PS50110"/>
    </source>
</evidence>
<dbReference type="Pfam" id="PF00072">
    <property type="entry name" value="Response_reg"/>
    <property type="match status" value="1"/>
</dbReference>
<dbReference type="InterPro" id="IPR011006">
    <property type="entry name" value="CheY-like_superfamily"/>
</dbReference>
<dbReference type="PANTHER" id="PTHR44591">
    <property type="entry name" value="STRESS RESPONSE REGULATOR PROTEIN 1"/>
    <property type="match status" value="1"/>
</dbReference>
<dbReference type="AlphaFoldDB" id="A0A840BKF5"/>
<evidence type="ECO:0000313" key="4">
    <source>
        <dbReference type="EMBL" id="MBB4012102.1"/>
    </source>
</evidence>
<dbReference type="SUPFAM" id="SSF52172">
    <property type="entry name" value="CheY-like"/>
    <property type="match status" value="1"/>
</dbReference>
<proteinExistence type="predicted"/>
<dbReference type="InterPro" id="IPR050595">
    <property type="entry name" value="Bact_response_regulator"/>
</dbReference>
<accession>A0A840BKF5</accession>
<dbReference type="GO" id="GO:0000160">
    <property type="term" value="P:phosphorelay signal transduction system"/>
    <property type="evidence" value="ECO:0007669"/>
    <property type="project" value="InterPro"/>
</dbReference>
<dbReference type="InterPro" id="IPR001789">
    <property type="entry name" value="Sig_transdc_resp-reg_receiver"/>
</dbReference>
<dbReference type="RefSeq" id="WP_183633548.1">
    <property type="nucleotide sequence ID" value="NZ_BAABLE010000011.1"/>
</dbReference>
<protein>
    <submittedName>
        <fullName evidence="4">CheY-like chemotaxis protein</fullName>
    </submittedName>
</protein>
<feature type="domain" description="Response regulatory" evidence="3">
    <location>
        <begin position="3"/>
        <end position="119"/>
    </location>
</feature>
<dbReference type="SMART" id="SM00448">
    <property type="entry name" value="REC"/>
    <property type="match status" value="1"/>
</dbReference>
<organism evidence="4 5">
    <name type="scientific">Niveibacterium umoris</name>
    <dbReference type="NCBI Taxonomy" id="1193620"/>
    <lineage>
        <taxon>Bacteria</taxon>
        <taxon>Pseudomonadati</taxon>
        <taxon>Pseudomonadota</taxon>
        <taxon>Betaproteobacteria</taxon>
        <taxon>Rhodocyclales</taxon>
        <taxon>Rhodocyclaceae</taxon>
        <taxon>Niveibacterium</taxon>
    </lineage>
</organism>
<dbReference type="Proteomes" id="UP000561045">
    <property type="component" value="Unassembled WGS sequence"/>
</dbReference>
<gene>
    <name evidence="4" type="ORF">GGR36_001410</name>
</gene>
<reference evidence="4 5" key="1">
    <citation type="submission" date="2020-08" db="EMBL/GenBank/DDBJ databases">
        <title>Genomic Encyclopedia of Type Strains, Phase IV (KMG-IV): sequencing the most valuable type-strain genomes for metagenomic binning, comparative biology and taxonomic classification.</title>
        <authorList>
            <person name="Goeker M."/>
        </authorList>
    </citation>
    <scope>NUCLEOTIDE SEQUENCE [LARGE SCALE GENOMIC DNA]</scope>
    <source>
        <strain evidence="4 5">DSM 106739</strain>
    </source>
</reference>
<feature type="modified residue" description="4-aspartylphosphate" evidence="2">
    <location>
        <position position="52"/>
    </location>
</feature>
<sequence length="123" mass="13807">MQKALIIDDSEPNRRLPALILGQLGWATAEAENGYSALEAVQRERFDCILLDILLPDLQGDEVCRRLRDHPLNGSTWIVAYTAESPEQFAEVTARCRFDALLTKPITRKSLINALPPQAEPHK</sequence>
<evidence type="ECO:0000313" key="5">
    <source>
        <dbReference type="Proteomes" id="UP000561045"/>
    </source>
</evidence>
<dbReference type="CDD" id="cd17546">
    <property type="entry name" value="REC_hyHK_CKI1_RcsC-like"/>
    <property type="match status" value="1"/>
</dbReference>
<dbReference type="EMBL" id="JACIET010000001">
    <property type="protein sequence ID" value="MBB4012102.1"/>
    <property type="molecule type" value="Genomic_DNA"/>
</dbReference>
<dbReference type="PROSITE" id="PS50110">
    <property type="entry name" value="RESPONSE_REGULATORY"/>
    <property type="match status" value="1"/>
</dbReference>
<evidence type="ECO:0000256" key="1">
    <source>
        <dbReference type="ARBA" id="ARBA00022553"/>
    </source>
</evidence>
<dbReference type="Gene3D" id="3.40.50.2300">
    <property type="match status" value="1"/>
</dbReference>
<keyword evidence="1 2" id="KW-0597">Phosphoprotein</keyword>